<evidence type="ECO:0000313" key="2">
    <source>
        <dbReference type="EMBL" id="PSL55172.1"/>
    </source>
</evidence>
<dbReference type="OrthoDB" id="4559052at2"/>
<evidence type="ECO:0000313" key="3">
    <source>
        <dbReference type="Proteomes" id="UP000241118"/>
    </source>
</evidence>
<dbReference type="InterPro" id="IPR025629">
    <property type="entry name" value="DUF4287"/>
</dbReference>
<gene>
    <name evidence="2" type="ORF">B0I31_105129</name>
</gene>
<proteinExistence type="predicted"/>
<dbReference type="EMBL" id="PYAX01000005">
    <property type="protein sequence ID" value="PSL55172.1"/>
    <property type="molecule type" value="Genomic_DNA"/>
</dbReference>
<reference evidence="2 3" key="1">
    <citation type="submission" date="2018-03" db="EMBL/GenBank/DDBJ databases">
        <title>Genomic Encyclopedia of Type Strains, Phase III (KMG-III): the genomes of soil and plant-associated and newly described type strains.</title>
        <authorList>
            <person name="Whitman W."/>
        </authorList>
    </citation>
    <scope>NUCLEOTIDE SEQUENCE [LARGE SCALE GENOMIC DNA]</scope>
    <source>
        <strain evidence="2 3">CGMCC 4.7097</strain>
    </source>
</reference>
<comment type="caution">
    <text evidence="2">The sequence shown here is derived from an EMBL/GenBank/DDBJ whole genome shotgun (WGS) entry which is preliminary data.</text>
</comment>
<dbReference type="Pfam" id="PF18899">
    <property type="entry name" value="DUF5655"/>
    <property type="match status" value="1"/>
</dbReference>
<keyword evidence="3" id="KW-1185">Reference proteome</keyword>
<dbReference type="InterPro" id="IPR043714">
    <property type="entry name" value="DUF5655"/>
</dbReference>
<protein>
    <submittedName>
        <fullName evidence="2">Uncharacterized protein DUF4287</fullName>
    </submittedName>
</protein>
<accession>A0A2P8I9M0</accession>
<feature type="domain" description="DUF5655" evidence="1">
    <location>
        <begin position="80"/>
        <end position="186"/>
    </location>
</feature>
<organism evidence="2 3">
    <name type="scientific">Saccharothrix carnea</name>
    <dbReference type="NCBI Taxonomy" id="1280637"/>
    <lineage>
        <taxon>Bacteria</taxon>
        <taxon>Bacillati</taxon>
        <taxon>Actinomycetota</taxon>
        <taxon>Actinomycetes</taxon>
        <taxon>Pseudonocardiales</taxon>
        <taxon>Pseudonocardiaceae</taxon>
        <taxon>Saccharothrix</taxon>
    </lineage>
</organism>
<dbReference type="AlphaFoldDB" id="A0A2P8I9M0"/>
<evidence type="ECO:0000259" key="1">
    <source>
        <dbReference type="Pfam" id="PF18899"/>
    </source>
</evidence>
<dbReference type="Proteomes" id="UP000241118">
    <property type="component" value="Unassembled WGS sequence"/>
</dbReference>
<sequence>MESPADMMAALSASMLARTGRTLDEWVALVEASTLDPLDQKAVRAWLRDVHGVKQNSQWTIADAAARRAGWVEPTFAEYVDSQYSGRKEALRPLFDRIATLALGLGEDVRAEGRATYVPFVRGRQFAAVRALASRVDLGLRFTDVPESDRLTPGGPGQATHKVSLTGADELDGEVEALLVAAYEQNA</sequence>
<dbReference type="Pfam" id="PF14117">
    <property type="entry name" value="DUF4287"/>
    <property type="match status" value="1"/>
</dbReference>
<name>A0A2P8I9M0_SACCR</name>
<dbReference type="RefSeq" id="WP_106616091.1">
    <property type="nucleotide sequence ID" value="NZ_PYAX01000005.1"/>
</dbReference>